<dbReference type="GO" id="GO:0008143">
    <property type="term" value="F:poly(A) binding"/>
    <property type="evidence" value="ECO:0007669"/>
    <property type="project" value="TreeGrafter"/>
</dbReference>
<accession>T1J867</accession>
<dbReference type="Proteomes" id="UP000014500">
    <property type="component" value="Unassembled WGS sequence"/>
</dbReference>
<dbReference type="Pfam" id="PF00076">
    <property type="entry name" value="RRM_1"/>
    <property type="match status" value="1"/>
</dbReference>
<protein>
    <recommendedName>
        <fullName evidence="3">RRM domain-containing protein</fullName>
    </recommendedName>
</protein>
<dbReference type="SUPFAM" id="SSF54928">
    <property type="entry name" value="RNA-binding domain, RBD"/>
    <property type="match status" value="1"/>
</dbReference>
<evidence type="ECO:0000313" key="5">
    <source>
        <dbReference type="Proteomes" id="UP000014500"/>
    </source>
</evidence>
<dbReference type="InterPro" id="IPR000504">
    <property type="entry name" value="RRM_dom"/>
</dbReference>
<dbReference type="EnsemblMetazoa" id="SMAR009891-RA">
    <property type="protein sequence ID" value="SMAR009891-PA"/>
    <property type="gene ID" value="SMAR009891"/>
</dbReference>
<keyword evidence="5" id="KW-1185">Reference proteome</keyword>
<organism evidence="4 5">
    <name type="scientific">Strigamia maritima</name>
    <name type="common">European centipede</name>
    <name type="synonym">Geophilus maritimus</name>
    <dbReference type="NCBI Taxonomy" id="126957"/>
    <lineage>
        <taxon>Eukaryota</taxon>
        <taxon>Metazoa</taxon>
        <taxon>Ecdysozoa</taxon>
        <taxon>Arthropoda</taxon>
        <taxon>Myriapoda</taxon>
        <taxon>Chilopoda</taxon>
        <taxon>Pleurostigmophora</taxon>
        <taxon>Geophilomorpha</taxon>
        <taxon>Linotaeniidae</taxon>
        <taxon>Strigamia</taxon>
    </lineage>
</organism>
<dbReference type="EMBL" id="JH431948">
    <property type="status" value="NOT_ANNOTATED_CDS"/>
    <property type="molecule type" value="Genomic_DNA"/>
</dbReference>
<dbReference type="STRING" id="126957.T1J867"/>
<evidence type="ECO:0000259" key="3">
    <source>
        <dbReference type="PROSITE" id="PS50102"/>
    </source>
</evidence>
<evidence type="ECO:0000256" key="2">
    <source>
        <dbReference type="PROSITE-ProRule" id="PRU00176"/>
    </source>
</evidence>
<dbReference type="AlphaFoldDB" id="T1J867"/>
<dbReference type="InterPro" id="IPR035979">
    <property type="entry name" value="RBD_domain_sf"/>
</dbReference>
<dbReference type="Gene3D" id="3.30.70.330">
    <property type="match status" value="1"/>
</dbReference>
<proteinExistence type="predicted"/>
<name>T1J867_STRMM</name>
<evidence type="ECO:0000256" key="1">
    <source>
        <dbReference type="ARBA" id="ARBA00022884"/>
    </source>
</evidence>
<dbReference type="InterPro" id="IPR012677">
    <property type="entry name" value="Nucleotide-bd_a/b_plait_sf"/>
</dbReference>
<dbReference type="SMART" id="SM00360">
    <property type="entry name" value="RRM"/>
    <property type="match status" value="1"/>
</dbReference>
<reference evidence="5" key="1">
    <citation type="submission" date="2011-05" db="EMBL/GenBank/DDBJ databases">
        <authorList>
            <person name="Richards S.R."/>
            <person name="Qu J."/>
            <person name="Jiang H."/>
            <person name="Jhangiani S.N."/>
            <person name="Agravi P."/>
            <person name="Goodspeed R."/>
            <person name="Gross S."/>
            <person name="Mandapat C."/>
            <person name="Jackson L."/>
            <person name="Mathew T."/>
            <person name="Pu L."/>
            <person name="Thornton R."/>
            <person name="Saada N."/>
            <person name="Wilczek-Boney K.B."/>
            <person name="Lee S."/>
            <person name="Kovar C."/>
            <person name="Wu Y."/>
            <person name="Scherer S.E."/>
            <person name="Worley K.C."/>
            <person name="Muzny D.M."/>
            <person name="Gibbs R."/>
        </authorList>
    </citation>
    <scope>NUCLEOTIDE SEQUENCE</scope>
    <source>
        <strain evidence="5">Brora</strain>
    </source>
</reference>
<dbReference type="PROSITE" id="PS50102">
    <property type="entry name" value="RRM"/>
    <property type="match status" value="1"/>
</dbReference>
<keyword evidence="1 2" id="KW-0694">RNA-binding</keyword>
<dbReference type="PhylomeDB" id="T1J867"/>
<evidence type="ECO:0000313" key="4">
    <source>
        <dbReference type="EnsemblMetazoa" id="SMAR009891-PA"/>
    </source>
</evidence>
<feature type="domain" description="RRM" evidence="3">
    <location>
        <begin position="33"/>
        <end position="109"/>
    </location>
</feature>
<dbReference type="PANTHER" id="PTHR23236">
    <property type="entry name" value="EUKARYOTIC TRANSLATION INITIATION FACTOR 4B/4H"/>
    <property type="match status" value="1"/>
</dbReference>
<dbReference type="HOGENOM" id="CLU_1498154_0_0_1"/>
<dbReference type="PANTHER" id="PTHR23236:SF12">
    <property type="entry name" value="EUKARYOTIC INITIATION FACTOR 4B-RELATED"/>
    <property type="match status" value="1"/>
</dbReference>
<sequence>MDLGDLIKGQIINPGRLLTMSRSWIGRMKADSRSIYINNVNYTATAAELQEHFITCGSIKRVTTPQDRTGRPKGIAYIEFDENYSVAIALALHETIFQERSIGVFQKRSTLRIKRAVNWTNRKPNTAVALTSKKRSRDNDDNECELKRTKNSVPSLIAKQNLENKCFRELALQFDKPWYFINDEVQHVYFHKFLTT</sequence>
<reference evidence="4" key="2">
    <citation type="submission" date="2015-02" db="UniProtKB">
        <authorList>
            <consortium name="EnsemblMetazoa"/>
        </authorList>
    </citation>
    <scope>IDENTIFICATION</scope>
</reference>
<dbReference type="eggNOG" id="KOG4209">
    <property type="taxonomic scope" value="Eukaryota"/>
</dbReference>